<accession>A0ABS5ZBD8</accession>
<feature type="signal peptide" evidence="1">
    <location>
        <begin position="1"/>
        <end position="20"/>
    </location>
</feature>
<dbReference type="Proteomes" id="UP000690515">
    <property type="component" value="Unassembled WGS sequence"/>
</dbReference>
<keyword evidence="1" id="KW-0732">Signal</keyword>
<comment type="caution">
    <text evidence="2">The sequence shown here is derived from an EMBL/GenBank/DDBJ whole genome shotgun (WGS) entry which is preliminary data.</text>
</comment>
<feature type="chain" id="PRO_5045089503" evidence="1">
    <location>
        <begin position="21"/>
        <end position="137"/>
    </location>
</feature>
<dbReference type="RefSeq" id="WP_215819356.1">
    <property type="nucleotide sequence ID" value="NZ_JAGSOY010000016.1"/>
</dbReference>
<name>A0ABS5ZBD8_9GAMM</name>
<dbReference type="SUPFAM" id="SSF53850">
    <property type="entry name" value="Periplasmic binding protein-like II"/>
    <property type="match status" value="1"/>
</dbReference>
<protein>
    <submittedName>
        <fullName evidence="2">Phosphate ABC transporter substrate-binding protein</fullName>
    </submittedName>
</protein>
<dbReference type="EMBL" id="JAGSOY010000016">
    <property type="protein sequence ID" value="MBU2711193.1"/>
    <property type="molecule type" value="Genomic_DNA"/>
</dbReference>
<keyword evidence="3" id="KW-1185">Reference proteome</keyword>
<evidence type="ECO:0000313" key="3">
    <source>
        <dbReference type="Proteomes" id="UP000690515"/>
    </source>
</evidence>
<evidence type="ECO:0000256" key="1">
    <source>
        <dbReference type="SAM" id="SignalP"/>
    </source>
</evidence>
<organism evidence="2 3">
    <name type="scientific">Zooshikella harenae</name>
    <dbReference type="NCBI Taxonomy" id="2827238"/>
    <lineage>
        <taxon>Bacteria</taxon>
        <taxon>Pseudomonadati</taxon>
        <taxon>Pseudomonadota</taxon>
        <taxon>Gammaproteobacteria</taxon>
        <taxon>Oceanospirillales</taxon>
        <taxon>Zooshikellaceae</taxon>
        <taxon>Zooshikella</taxon>
    </lineage>
</organism>
<proteinExistence type="predicted"/>
<reference evidence="2 3" key="1">
    <citation type="submission" date="2021-04" db="EMBL/GenBank/DDBJ databases">
        <authorList>
            <person name="Pira H."/>
            <person name="Risdian C."/>
            <person name="Wink J."/>
        </authorList>
    </citation>
    <scope>NUCLEOTIDE SEQUENCE [LARGE SCALE GENOMIC DNA]</scope>
    <source>
        <strain evidence="2 3">WH53</strain>
    </source>
</reference>
<sequence>MMKKIIMAALFSVQSVLASAEISVIVNPSFSDAIDTGYVKQLFLGKKVAFPSGSQAKLVTIDHSTDVFDEFCFKVIDKPPRKFLSYWSRLVFTGKAAPMIEAKNSSEVKKLVAGNANYIGFIPSVDMDESVKLINKY</sequence>
<gene>
    <name evidence="2" type="ORF">KCG35_08980</name>
</gene>
<evidence type="ECO:0000313" key="2">
    <source>
        <dbReference type="EMBL" id="MBU2711193.1"/>
    </source>
</evidence>